<dbReference type="SUPFAM" id="SSF56349">
    <property type="entry name" value="DNA breaking-rejoining enzymes"/>
    <property type="match status" value="1"/>
</dbReference>
<dbReference type="EMBL" id="JANIBM010000014">
    <property type="protein sequence ID" value="MCQ8182031.1"/>
    <property type="molecule type" value="Genomic_DNA"/>
</dbReference>
<proteinExistence type="inferred from homology"/>
<dbReference type="NCBIfam" id="TIGR02249">
    <property type="entry name" value="integrase_gron"/>
    <property type="match status" value="1"/>
</dbReference>
<dbReference type="Pfam" id="PF13495">
    <property type="entry name" value="Phage_int_SAM_4"/>
    <property type="match status" value="1"/>
</dbReference>
<gene>
    <name evidence="8" type="ORF">NP603_13000</name>
</gene>
<keyword evidence="3 5" id="KW-0238">DNA-binding</keyword>
<dbReference type="InterPro" id="IPR050090">
    <property type="entry name" value="Tyrosine_recombinase_XerCD"/>
</dbReference>
<dbReference type="PROSITE" id="PS51898">
    <property type="entry name" value="TYR_RECOMBINASE"/>
    <property type="match status" value="1"/>
</dbReference>
<dbReference type="InterPro" id="IPR002104">
    <property type="entry name" value="Integrase_catalytic"/>
</dbReference>
<dbReference type="InterPro" id="IPR011946">
    <property type="entry name" value="Integrase_integron-type"/>
</dbReference>
<evidence type="ECO:0000313" key="8">
    <source>
        <dbReference type="EMBL" id="MCQ8182031.1"/>
    </source>
</evidence>
<keyword evidence="2" id="KW-0229">DNA integration</keyword>
<dbReference type="Gene3D" id="1.10.443.10">
    <property type="entry name" value="Intergrase catalytic core"/>
    <property type="match status" value="1"/>
</dbReference>
<evidence type="ECO:0000256" key="1">
    <source>
        <dbReference type="ARBA" id="ARBA00008857"/>
    </source>
</evidence>
<dbReference type="InterPro" id="IPR010998">
    <property type="entry name" value="Integrase_recombinase_N"/>
</dbReference>
<organism evidence="8 9">
    <name type="scientific">Methylomonas aurea</name>
    <dbReference type="NCBI Taxonomy" id="2952224"/>
    <lineage>
        <taxon>Bacteria</taxon>
        <taxon>Pseudomonadati</taxon>
        <taxon>Pseudomonadota</taxon>
        <taxon>Gammaproteobacteria</taxon>
        <taxon>Methylococcales</taxon>
        <taxon>Methylococcaceae</taxon>
        <taxon>Methylomonas</taxon>
    </lineage>
</organism>
<comment type="caution">
    <text evidence="8">The sequence shown here is derived from an EMBL/GenBank/DDBJ whole genome shotgun (WGS) entry which is preliminary data.</text>
</comment>
<comment type="similarity">
    <text evidence="1">Belongs to the 'phage' integrase family.</text>
</comment>
<dbReference type="Gene3D" id="1.10.150.130">
    <property type="match status" value="1"/>
</dbReference>
<dbReference type="PANTHER" id="PTHR30349">
    <property type="entry name" value="PHAGE INTEGRASE-RELATED"/>
    <property type="match status" value="1"/>
</dbReference>
<evidence type="ECO:0000256" key="5">
    <source>
        <dbReference type="PROSITE-ProRule" id="PRU01248"/>
    </source>
</evidence>
<dbReference type="PROSITE" id="PS51900">
    <property type="entry name" value="CB"/>
    <property type="match status" value="1"/>
</dbReference>
<sequence length="328" mass="37059">MSSTKSPTLLEDVRRIMRLKHYSLHTERTYCEWIKQFVKFHRLSERAALLEDAEAKIEAFLSYLATERQVASATQNQAMNALVFLYKQVLGVPLLKRIEAIRSKSSRHIPVVLSVDEIKQVLPRVEGVAQLVVKFLYGSGLRISEAVRLRVQDIDYAYRQITVRSGKGDKDRVTTFSAAMVPMLQNHLEKVKAIHDQDLAAGFGAVYLPHALTKKYPNAEREWGWQYVFPARSLSVDPLSGKTRRHHVDQSLINKAIKAAVRQAGLNKRVSAHTFRHSFATHLLQRGTDIRTIQALLGHSELETTMIHTHVLNQGGQGVVSPLDDLAL</sequence>
<dbReference type="InterPro" id="IPR004107">
    <property type="entry name" value="Integrase_SAM-like_N"/>
</dbReference>
<dbReference type="Pfam" id="PF00589">
    <property type="entry name" value="Phage_integrase"/>
    <property type="match status" value="1"/>
</dbReference>
<reference evidence="8 9" key="1">
    <citation type="submission" date="2022-07" db="EMBL/GenBank/DDBJ databases">
        <title>Methylomonas rivi sp. nov., Methylomonas rosea sp. nov., Methylomonas aureus sp. nov. and Methylomonas subterranea sp. nov., four novel methanotrophs isolated from a freshwater creek and the deep terrestrial subsurface.</title>
        <authorList>
            <person name="Abin C."/>
            <person name="Sankaranarayanan K."/>
            <person name="Garner C."/>
            <person name="Sindelar R."/>
            <person name="Kotary K."/>
            <person name="Garner R."/>
            <person name="Barclay S."/>
            <person name="Lawson P."/>
            <person name="Krumholz L."/>
        </authorList>
    </citation>
    <scope>NUCLEOTIDE SEQUENCE [LARGE SCALE GENOMIC DNA]</scope>
    <source>
        <strain evidence="8 9">SURF-1</strain>
    </source>
</reference>
<name>A0ABT1UKT2_9GAMM</name>
<evidence type="ECO:0000256" key="4">
    <source>
        <dbReference type="ARBA" id="ARBA00023172"/>
    </source>
</evidence>
<evidence type="ECO:0000259" key="7">
    <source>
        <dbReference type="PROSITE" id="PS51900"/>
    </source>
</evidence>
<dbReference type="RefSeq" id="WP_256611311.1">
    <property type="nucleotide sequence ID" value="NZ_JANIBM010000014.1"/>
</dbReference>
<protein>
    <submittedName>
        <fullName evidence="8">Integron integrase</fullName>
    </submittedName>
</protein>
<feature type="domain" description="Core-binding (CB)" evidence="7">
    <location>
        <begin position="4"/>
        <end position="90"/>
    </location>
</feature>
<evidence type="ECO:0000259" key="6">
    <source>
        <dbReference type="PROSITE" id="PS51898"/>
    </source>
</evidence>
<feature type="domain" description="Tyr recombinase" evidence="6">
    <location>
        <begin position="108"/>
        <end position="321"/>
    </location>
</feature>
<accession>A0ABT1UKT2</accession>
<dbReference type="Proteomes" id="UP001524569">
    <property type="component" value="Unassembled WGS sequence"/>
</dbReference>
<dbReference type="InterPro" id="IPR013762">
    <property type="entry name" value="Integrase-like_cat_sf"/>
</dbReference>
<evidence type="ECO:0000313" key="9">
    <source>
        <dbReference type="Proteomes" id="UP001524569"/>
    </source>
</evidence>
<dbReference type="InterPro" id="IPR011010">
    <property type="entry name" value="DNA_brk_join_enz"/>
</dbReference>
<keyword evidence="4" id="KW-0233">DNA recombination</keyword>
<dbReference type="PANTHER" id="PTHR30349:SF64">
    <property type="entry name" value="PROPHAGE INTEGRASE INTD-RELATED"/>
    <property type="match status" value="1"/>
</dbReference>
<keyword evidence="9" id="KW-1185">Reference proteome</keyword>
<dbReference type="InterPro" id="IPR044068">
    <property type="entry name" value="CB"/>
</dbReference>
<evidence type="ECO:0000256" key="3">
    <source>
        <dbReference type="ARBA" id="ARBA00023125"/>
    </source>
</evidence>
<evidence type="ECO:0000256" key="2">
    <source>
        <dbReference type="ARBA" id="ARBA00022908"/>
    </source>
</evidence>